<feature type="transmembrane region" description="Helical" evidence="2">
    <location>
        <begin position="815"/>
        <end position="836"/>
    </location>
</feature>
<feature type="transmembrane region" description="Helical" evidence="2">
    <location>
        <begin position="6"/>
        <end position="22"/>
    </location>
</feature>
<dbReference type="EMBL" id="CP034412">
    <property type="protein sequence ID" value="QCY47799.1"/>
    <property type="molecule type" value="Genomic_DNA"/>
</dbReference>
<keyword evidence="4" id="KW-1185">Reference proteome</keyword>
<gene>
    <name evidence="3" type="ORF">GcLGCM259_2084</name>
</gene>
<feature type="transmembrane region" description="Helical" evidence="2">
    <location>
        <begin position="788"/>
        <end position="809"/>
    </location>
</feature>
<keyword evidence="2" id="KW-1133">Transmembrane helix</keyword>
<feature type="transmembrane region" description="Helical" evidence="2">
    <location>
        <begin position="843"/>
        <end position="862"/>
    </location>
</feature>
<feature type="transmembrane region" description="Helical" evidence="2">
    <location>
        <begin position="357"/>
        <end position="374"/>
    </location>
</feature>
<feature type="transmembrane region" description="Helical" evidence="2">
    <location>
        <begin position="166"/>
        <end position="187"/>
    </location>
</feature>
<dbReference type="KEGG" id="gcr:GcLGCM259_2084"/>
<feature type="transmembrane region" description="Helical" evidence="2">
    <location>
        <begin position="679"/>
        <end position="695"/>
    </location>
</feature>
<feature type="transmembrane region" description="Helical" evidence="2">
    <location>
        <begin position="381"/>
        <end position="401"/>
    </location>
</feature>
<feature type="transmembrane region" description="Helical" evidence="2">
    <location>
        <begin position="984"/>
        <end position="1005"/>
    </location>
</feature>
<feature type="compositionally biased region" description="Low complexity" evidence="1">
    <location>
        <begin position="53"/>
        <end position="82"/>
    </location>
</feature>
<feature type="transmembrane region" description="Helical" evidence="2">
    <location>
        <begin position="1158"/>
        <end position="1175"/>
    </location>
</feature>
<proteinExistence type="predicted"/>
<feature type="transmembrane region" description="Helical" evidence="2">
    <location>
        <begin position="1107"/>
        <end position="1123"/>
    </location>
</feature>
<feature type="transmembrane region" description="Helical" evidence="2">
    <location>
        <begin position="471"/>
        <end position="488"/>
    </location>
</feature>
<keyword evidence="2" id="KW-0812">Transmembrane</keyword>
<evidence type="ECO:0000313" key="4">
    <source>
        <dbReference type="Proteomes" id="UP000307000"/>
    </source>
</evidence>
<feature type="transmembrane region" description="Helical" evidence="2">
    <location>
        <begin position="1083"/>
        <end position="1101"/>
    </location>
</feature>
<feature type="region of interest" description="Disordered" evidence="1">
    <location>
        <begin position="50"/>
        <end position="127"/>
    </location>
</feature>
<feature type="transmembrane region" description="Helical" evidence="2">
    <location>
        <begin position="299"/>
        <end position="321"/>
    </location>
</feature>
<feature type="transmembrane region" description="Helical" evidence="2">
    <location>
        <begin position="1182"/>
        <end position="1198"/>
    </location>
</feature>
<feature type="transmembrane region" description="Helical" evidence="2">
    <location>
        <begin position="874"/>
        <end position="894"/>
    </location>
</feature>
<feature type="transmembrane region" description="Helical" evidence="2">
    <location>
        <begin position="333"/>
        <end position="351"/>
    </location>
</feature>
<feature type="transmembrane region" description="Helical" evidence="2">
    <location>
        <begin position="407"/>
        <end position="430"/>
    </location>
</feature>
<feature type="transmembrane region" description="Helical" evidence="2">
    <location>
        <begin position="951"/>
        <end position="972"/>
    </location>
</feature>
<evidence type="ECO:0000256" key="2">
    <source>
        <dbReference type="SAM" id="Phobius"/>
    </source>
</evidence>
<feature type="transmembrane region" description="Helical" evidence="2">
    <location>
        <begin position="928"/>
        <end position="944"/>
    </location>
</feature>
<dbReference type="AlphaFoldDB" id="A0A5B7WV75"/>
<feature type="transmembrane region" description="Helical" evidence="2">
    <location>
        <begin position="906"/>
        <end position="922"/>
    </location>
</feature>
<dbReference type="Proteomes" id="UP000307000">
    <property type="component" value="Chromosome"/>
</dbReference>
<reference evidence="3 4" key="1">
    <citation type="submission" date="2018-12" db="EMBL/GenBank/DDBJ databases">
        <title>Complete Genome Sequence of Glutamicibacter creatinolyticus strain LGCM259,isolated from an abscess of a 12-year-old mare in Italy.</title>
        <authorList>
            <person name="Santos R.G."/>
            <person name="Silva A.L."/>
            <person name="Seyffert N."/>
            <person name="Castro T.L.P."/>
            <person name="Attili A.R."/>
            <person name="Rifici C."/>
            <person name="Mazzullo G."/>
            <person name="Brenig B."/>
            <person name="Venanzi F."/>
            <person name="Azevedo V."/>
        </authorList>
    </citation>
    <scope>NUCLEOTIDE SEQUENCE [LARGE SCALE GENOMIC DNA]</scope>
    <source>
        <strain evidence="3 4">LGCM 259</strain>
    </source>
</reference>
<feature type="transmembrane region" description="Helical" evidence="2">
    <location>
        <begin position="1053"/>
        <end position="1071"/>
    </location>
</feature>
<feature type="transmembrane region" description="Helical" evidence="2">
    <location>
        <begin position="548"/>
        <end position="569"/>
    </location>
</feature>
<evidence type="ECO:0000313" key="3">
    <source>
        <dbReference type="EMBL" id="QCY47799.1"/>
    </source>
</evidence>
<protein>
    <recommendedName>
        <fullName evidence="5">DUF2339 domain-containing protein</fullName>
    </recommendedName>
</protein>
<feature type="transmembrane region" description="Helical" evidence="2">
    <location>
        <begin position="575"/>
        <end position="594"/>
    </location>
</feature>
<feature type="transmembrane region" description="Helical" evidence="2">
    <location>
        <begin position="274"/>
        <end position="293"/>
    </location>
</feature>
<evidence type="ECO:0000256" key="1">
    <source>
        <dbReference type="SAM" id="MobiDB-lite"/>
    </source>
</evidence>
<feature type="transmembrane region" description="Helical" evidence="2">
    <location>
        <begin position="1135"/>
        <end position="1152"/>
    </location>
</feature>
<feature type="compositionally biased region" description="Low complexity" evidence="1">
    <location>
        <begin position="92"/>
        <end position="122"/>
    </location>
</feature>
<feature type="transmembrane region" description="Helical" evidence="2">
    <location>
        <begin position="701"/>
        <end position="720"/>
    </location>
</feature>
<dbReference type="RefSeq" id="WP_138926602.1">
    <property type="nucleotide sequence ID" value="NZ_CP034412.1"/>
</dbReference>
<feature type="transmembrane region" description="Helical" evidence="2">
    <location>
        <begin position="222"/>
        <end position="243"/>
    </location>
</feature>
<evidence type="ECO:0008006" key="5">
    <source>
        <dbReference type="Google" id="ProtNLM"/>
    </source>
</evidence>
<name>A0A5B7WV75_9MICC</name>
<keyword evidence="2" id="KW-0472">Membrane</keyword>
<feature type="transmembrane region" description="Helical" evidence="2">
    <location>
        <begin position="519"/>
        <end position="536"/>
    </location>
</feature>
<feature type="transmembrane region" description="Helical" evidence="2">
    <location>
        <begin position="638"/>
        <end position="667"/>
    </location>
</feature>
<feature type="transmembrane region" description="Helical" evidence="2">
    <location>
        <begin position="614"/>
        <end position="632"/>
    </location>
</feature>
<feature type="transmembrane region" description="Helical" evidence="2">
    <location>
        <begin position="1026"/>
        <end position="1047"/>
    </location>
</feature>
<organism evidence="3 4">
    <name type="scientific">Glutamicibacter creatinolyticus</name>
    <dbReference type="NCBI Taxonomy" id="162496"/>
    <lineage>
        <taxon>Bacteria</taxon>
        <taxon>Bacillati</taxon>
        <taxon>Actinomycetota</taxon>
        <taxon>Actinomycetes</taxon>
        <taxon>Micrococcales</taxon>
        <taxon>Micrococcaceae</taxon>
        <taxon>Glutamicibacter</taxon>
    </lineage>
</organism>
<sequence>MGYTILVIIIAVVAFLIGRRTAAGRRSQQLGQAWQQGYDAATAYWRTGTGAQASEPDAAPGPSAAAGSTQPAPGHPYAHAGSPPAPAPGQHPAPAARDQQSQQPAQTTPTPAPARLPFLTPASGGGQVSDRVRAIEFGPQRTSAAPSVPVRPTLSARERELRNVNITLYVAALLLVAAGALFLSFALAPVAKLVGLCVVAAAFYAAGLIVHRVQPNLRPAAAAFTGTGLALLPLCALATYNTLHTPPTGIWLGYSVVGTLAFGFASLRLHSRVLAWLAVLILISTAMSGGAVLQQGVLAYLLALLVLAVAMLLLVIGSPAVRASQFHQALSSSYRLLPPLVFLASLVMLDELSSREFFWIFLPLSAFYVLSTRLEERHRLWNLATARAFFLLAVLFGLDYAQVDTRVILVLLAGLLAAQAALVQHFAAAYERVFGASQTWRVAERMVLWAGAWLALAAGYTRDAYSAHGTWWLTLLVIPALLVLLGWLAGSGGTLVEAGWLFGFALLALAENWQDEWTPLPALVLGMAGLGAVVRRQPESRALLGAQLRWVLLLAVGAKSAQLLQFLFAPASDRGVASAAMVGIWAAAAGMLVYSARNAGHAERTAVANLHWRIRVTASLLVMVVFALALRLQGELPFGAHFLGVTAGSWSVLVLIGSVLATAWVAWRCLPTSGGAMDVFVHAPVLGALCGYFVLALRTDFWWLAPLVAAANIVFLIAALPRCTAAGWRITHAALAQIQLSVAAWWSVEHFELDLHGQFCVLLLSVVLPQAARLVLSRSRGAAVPGELRVIGLGILVGLPLLLLAYAVGPQTDRGTILLSLLLWLGYALLAHWAFGAGPYRQWLLLPVSLAVAALAVVPAATFDSTTGWVRAGWWGATAAMWLLAAQAVVALGLEWTYRRQQGHQWIRLAALLVPLVLMLGYQPELRWLALVFLIGAAGSILLVHTRQMGLYSAAAALLLLGAADTGLQSLRSGTMVSERTLDLSWALLGGALVLLVLALLHGRFQEPVPHYPRHWQKSADAGGQAARIYYAAMLASGFTAGAVAHLLHREPLPLLGGALVLVLALLVARLHELPRAWRQHGTDAVVVAAALVALRCYGVLVEPLGASAALLYLAVVAAGIGLRHWAPHRALGRGWLIAGATLGSAAELASVLDAGTLTQMLVLLFFAGLLALGLTQGERLLMWWAAVAITAAVVWFLRNYAFVLLVLVAIALIVLALSRLVRVENRRN</sequence>
<feature type="transmembrane region" description="Helical" evidence="2">
    <location>
        <begin position="1204"/>
        <end position="1222"/>
    </location>
</feature>
<accession>A0A5B7WV75</accession>
<feature type="transmembrane region" description="Helical" evidence="2">
    <location>
        <begin position="193"/>
        <end position="210"/>
    </location>
</feature>
<feature type="transmembrane region" description="Helical" evidence="2">
    <location>
        <begin position="249"/>
        <end position="267"/>
    </location>
</feature>